<proteinExistence type="predicted"/>
<dbReference type="RefSeq" id="WP_263341208.1">
    <property type="nucleotide sequence ID" value="NZ_JAGSYH010000007.1"/>
</dbReference>
<evidence type="ECO:0000256" key="2">
    <source>
        <dbReference type="SAM" id="SignalP"/>
    </source>
</evidence>
<dbReference type="Proteomes" id="UP001596091">
    <property type="component" value="Unassembled WGS sequence"/>
</dbReference>
<evidence type="ECO:0000256" key="1">
    <source>
        <dbReference type="SAM" id="MobiDB-lite"/>
    </source>
</evidence>
<sequence length="369" mass="38568">MKLQMRFFVRAASMAALVSISCLPAIVKAQAAVDAVEQQDIQARTAWRETMHQTVAPARGCFHATYPSTFWEEVECAPAPAWRSALPLARNREQVVGNGHDYVFGAPAGSLISLAKGSFPTVKGVTSEKSVGVAAFGDGGILGTNEYTLQVNTNFYLGSAACAGYKNCVAWQQYVLSTNTPVSLTSAKLTRDTEVFIEYWLIDYGVHNGRNICPTGFIDSGEDSLGPGDDCVQNTPATLVAKGQLPITDLASLTLSGSASAGGTDAATVTYDGEAYTATVVNSYTDMASGWTQAEFNVFGNAGGSEADFNSSGVSITVKVAATDGSSASPTCVAPSKDDGTTGETNNLKLGSCTATGGRAPYIEFTETN</sequence>
<name>A0ABW1EJ84_9BACT</name>
<evidence type="ECO:0008006" key="5">
    <source>
        <dbReference type="Google" id="ProtNLM"/>
    </source>
</evidence>
<feature type="region of interest" description="Disordered" evidence="1">
    <location>
        <begin position="325"/>
        <end position="344"/>
    </location>
</feature>
<evidence type="ECO:0000313" key="4">
    <source>
        <dbReference type="Proteomes" id="UP001596091"/>
    </source>
</evidence>
<keyword evidence="4" id="KW-1185">Reference proteome</keyword>
<reference evidence="4" key="1">
    <citation type="journal article" date="2019" name="Int. J. Syst. Evol. Microbiol.">
        <title>The Global Catalogue of Microorganisms (GCM) 10K type strain sequencing project: providing services to taxonomists for standard genome sequencing and annotation.</title>
        <authorList>
            <consortium name="The Broad Institute Genomics Platform"/>
            <consortium name="The Broad Institute Genome Sequencing Center for Infectious Disease"/>
            <person name="Wu L."/>
            <person name="Ma J."/>
        </authorList>
    </citation>
    <scope>NUCLEOTIDE SEQUENCE [LARGE SCALE GENOMIC DNA]</scope>
    <source>
        <strain evidence="4">JCM 4087</strain>
    </source>
</reference>
<dbReference type="EMBL" id="JBHSPH010000004">
    <property type="protein sequence ID" value="MFC5863453.1"/>
    <property type="molecule type" value="Genomic_DNA"/>
</dbReference>
<evidence type="ECO:0000313" key="3">
    <source>
        <dbReference type="EMBL" id="MFC5863453.1"/>
    </source>
</evidence>
<feature type="signal peptide" evidence="2">
    <location>
        <begin position="1"/>
        <end position="31"/>
    </location>
</feature>
<dbReference type="PROSITE" id="PS51257">
    <property type="entry name" value="PROKAR_LIPOPROTEIN"/>
    <property type="match status" value="1"/>
</dbReference>
<keyword evidence="2" id="KW-0732">Signal</keyword>
<comment type="caution">
    <text evidence="3">The sequence shown here is derived from an EMBL/GenBank/DDBJ whole genome shotgun (WGS) entry which is preliminary data.</text>
</comment>
<feature type="chain" id="PRO_5047265053" description="Secreted protein" evidence="2">
    <location>
        <begin position="32"/>
        <end position="369"/>
    </location>
</feature>
<accession>A0ABW1EJ84</accession>
<organism evidence="3 4">
    <name type="scientific">Acidicapsa dinghuensis</name>
    <dbReference type="NCBI Taxonomy" id="2218256"/>
    <lineage>
        <taxon>Bacteria</taxon>
        <taxon>Pseudomonadati</taxon>
        <taxon>Acidobacteriota</taxon>
        <taxon>Terriglobia</taxon>
        <taxon>Terriglobales</taxon>
        <taxon>Acidobacteriaceae</taxon>
        <taxon>Acidicapsa</taxon>
    </lineage>
</organism>
<gene>
    <name evidence="3" type="ORF">ACFPT7_14200</name>
</gene>
<protein>
    <recommendedName>
        <fullName evidence="5">Secreted protein</fullName>
    </recommendedName>
</protein>